<dbReference type="SUPFAM" id="SSF53474">
    <property type="entry name" value="alpha/beta-Hydrolases"/>
    <property type="match status" value="1"/>
</dbReference>
<protein>
    <recommendedName>
        <fullName evidence="4">Epoxide hydrolase N-terminal domain-containing protein</fullName>
    </recommendedName>
</protein>
<dbReference type="PANTHER" id="PTHR21661:SF35">
    <property type="entry name" value="EPOXIDE HYDROLASE"/>
    <property type="match status" value="1"/>
</dbReference>
<evidence type="ECO:0000256" key="1">
    <source>
        <dbReference type="ARBA" id="ARBA00010088"/>
    </source>
</evidence>
<dbReference type="GO" id="GO:0097176">
    <property type="term" value="P:epoxide metabolic process"/>
    <property type="evidence" value="ECO:0007669"/>
    <property type="project" value="TreeGrafter"/>
</dbReference>
<evidence type="ECO:0000313" key="6">
    <source>
        <dbReference type="Proteomes" id="UP000270021"/>
    </source>
</evidence>
<keyword evidence="2" id="KW-0058">Aromatic hydrocarbons catabolism</keyword>
<dbReference type="Pfam" id="PF06441">
    <property type="entry name" value="EHN"/>
    <property type="match status" value="1"/>
</dbReference>
<reference evidence="5 6" key="1">
    <citation type="submission" date="2018-12" db="EMBL/GenBank/DDBJ databases">
        <title>Complete genome sequence of Flaviflexus salsibiostraticola KCTC 33148.</title>
        <authorList>
            <person name="Bae J.-W."/>
        </authorList>
    </citation>
    <scope>NUCLEOTIDE SEQUENCE [LARGE SCALE GENOMIC DNA]</scope>
    <source>
        <strain evidence="5 6">KCTC 33148</strain>
    </source>
</reference>
<dbReference type="EMBL" id="CP034438">
    <property type="protein sequence ID" value="AZN31170.1"/>
    <property type="molecule type" value="Genomic_DNA"/>
</dbReference>
<dbReference type="AlphaFoldDB" id="A0A3S8ZCH7"/>
<dbReference type="Gene3D" id="3.40.50.1820">
    <property type="entry name" value="alpha/beta hydrolase"/>
    <property type="match status" value="1"/>
</dbReference>
<proteinExistence type="inferred from homology"/>
<dbReference type="InterPro" id="IPR010497">
    <property type="entry name" value="Epoxide_hydro_N"/>
</dbReference>
<evidence type="ECO:0000313" key="5">
    <source>
        <dbReference type="EMBL" id="AZN31170.1"/>
    </source>
</evidence>
<sequence>MVTAVSPTPFEIAVPDEVLDDLHKRLANTRFPASIEGAGWSYGTDVGYLQSLVDYWRTDFNWREAERRLNELPQYRARIQDVDLHFVHVPGKGPAPTPLFQWIMNVAAHVRCSHRPP</sequence>
<dbReference type="GO" id="GO:0004301">
    <property type="term" value="F:epoxide hydrolase activity"/>
    <property type="evidence" value="ECO:0007669"/>
    <property type="project" value="TreeGrafter"/>
</dbReference>
<dbReference type="PANTHER" id="PTHR21661">
    <property type="entry name" value="EPOXIDE HYDROLASE 1-RELATED"/>
    <property type="match status" value="1"/>
</dbReference>
<dbReference type="InterPro" id="IPR029058">
    <property type="entry name" value="AB_hydrolase_fold"/>
</dbReference>
<dbReference type="KEGG" id="fsl:EJO69_10985"/>
<feature type="domain" description="Epoxide hydrolase N-terminal" evidence="4">
    <location>
        <begin position="8"/>
        <end position="99"/>
    </location>
</feature>
<keyword evidence="6" id="KW-1185">Reference proteome</keyword>
<evidence type="ECO:0000256" key="2">
    <source>
        <dbReference type="ARBA" id="ARBA00022797"/>
    </source>
</evidence>
<dbReference type="OrthoDB" id="4654311at2"/>
<accession>A0A3S8ZCH7</accession>
<name>A0A3S8ZCH7_9ACTO</name>
<organism evidence="5 6">
    <name type="scientific">Flaviflexus salsibiostraticola</name>
    <dbReference type="NCBI Taxonomy" id="1282737"/>
    <lineage>
        <taxon>Bacteria</taxon>
        <taxon>Bacillati</taxon>
        <taxon>Actinomycetota</taxon>
        <taxon>Actinomycetes</taxon>
        <taxon>Actinomycetales</taxon>
        <taxon>Actinomycetaceae</taxon>
        <taxon>Flaviflexus</taxon>
    </lineage>
</organism>
<gene>
    <name evidence="5" type="ORF">EJO69_10985</name>
</gene>
<dbReference type="Proteomes" id="UP000270021">
    <property type="component" value="Chromosome"/>
</dbReference>
<evidence type="ECO:0000256" key="3">
    <source>
        <dbReference type="ARBA" id="ARBA00022801"/>
    </source>
</evidence>
<keyword evidence="3" id="KW-0378">Hydrolase</keyword>
<evidence type="ECO:0000259" key="4">
    <source>
        <dbReference type="Pfam" id="PF06441"/>
    </source>
</evidence>
<comment type="similarity">
    <text evidence="1">Belongs to the peptidase S33 family.</text>
</comment>